<feature type="transmembrane region" description="Helical" evidence="6">
    <location>
        <begin position="343"/>
        <end position="362"/>
    </location>
</feature>
<evidence type="ECO:0000256" key="6">
    <source>
        <dbReference type="SAM" id="Phobius"/>
    </source>
</evidence>
<dbReference type="PANTHER" id="PTHR33529:SF6">
    <property type="entry name" value="YJGP_YJGQ FAMILY PERMEASE"/>
    <property type="match status" value="1"/>
</dbReference>
<keyword evidence="4 6" id="KW-1133">Transmembrane helix</keyword>
<evidence type="ECO:0000256" key="1">
    <source>
        <dbReference type="ARBA" id="ARBA00004651"/>
    </source>
</evidence>
<dbReference type="AlphaFoldDB" id="D5MJ41"/>
<evidence type="ECO:0000313" key="8">
    <source>
        <dbReference type="Proteomes" id="UP000006898"/>
    </source>
</evidence>
<protein>
    <submittedName>
        <fullName evidence="7">Putative Permease YjgP/YjgQ family protein</fullName>
    </submittedName>
</protein>
<accession>D5MJ41</accession>
<dbReference type="GO" id="GO:0015920">
    <property type="term" value="P:lipopolysaccharide transport"/>
    <property type="evidence" value="ECO:0007669"/>
    <property type="project" value="TreeGrafter"/>
</dbReference>
<evidence type="ECO:0000256" key="5">
    <source>
        <dbReference type="ARBA" id="ARBA00023136"/>
    </source>
</evidence>
<gene>
    <name evidence="7" type="ORF">DAMO_0315</name>
</gene>
<dbReference type="STRING" id="671143.DAMO_0315"/>
<dbReference type="GO" id="GO:0043190">
    <property type="term" value="C:ATP-binding cassette (ABC) transporter complex"/>
    <property type="evidence" value="ECO:0007669"/>
    <property type="project" value="TreeGrafter"/>
</dbReference>
<dbReference type="HOGENOM" id="CLU_028799_3_0_0"/>
<feature type="transmembrane region" description="Helical" evidence="6">
    <location>
        <begin position="77"/>
        <end position="104"/>
    </location>
</feature>
<name>D5MJ41_METO1</name>
<reference evidence="7 8" key="1">
    <citation type="journal article" date="2010" name="Nature">
        <title>Nitrite-driven anaerobic methane oxidation by oxygenic bacteria.</title>
        <authorList>
            <person name="Ettwig K.F."/>
            <person name="Butler M.K."/>
            <person name="Le Paslier D."/>
            <person name="Pelletier E."/>
            <person name="Mangenot S."/>
            <person name="Kuypers M.M.M."/>
            <person name="Schreiber F."/>
            <person name="Dutilh B.E."/>
            <person name="Zedelius J."/>
            <person name="de Beer D."/>
            <person name="Gloerich J."/>
            <person name="Wessels H.J.C.T."/>
            <person name="van Allen T."/>
            <person name="Luesken F."/>
            <person name="Wu M."/>
            <person name="van de Pas-Schoonen K.T."/>
            <person name="Op den Camp H.J.M."/>
            <person name="Janssen-Megens E.M."/>
            <person name="Francoijs K-J."/>
            <person name="Stunnenberg H."/>
            <person name="Weissenbach J."/>
            <person name="Jetten M.S.M."/>
            <person name="Strous M."/>
        </authorList>
    </citation>
    <scope>NUCLEOTIDE SEQUENCE [LARGE SCALE GENOMIC DNA]</scope>
</reference>
<comment type="subcellular location">
    <subcellularLocation>
        <location evidence="1">Cell membrane</location>
        <topology evidence="1">Multi-pass membrane protein</topology>
    </subcellularLocation>
</comment>
<dbReference type="KEGG" id="mox:DAMO_0315"/>
<keyword evidence="3 6" id="KW-0812">Transmembrane</keyword>
<dbReference type="InterPro" id="IPR005495">
    <property type="entry name" value="LptG/LptF_permease"/>
</dbReference>
<evidence type="ECO:0000313" key="7">
    <source>
        <dbReference type="EMBL" id="CBE67406.1"/>
    </source>
</evidence>
<sequence length="426" mass="47159">MQHSHRVPRTSHPTPPIDGTTVFTGWLRPFCLIDRHLLREMAASFALGLGTFTFVLLMDQMMRLMDLIINKGAPVGVVLRLISYILPFSFTVTIPMSVLLAVLATYGRVSSEGEAIVLKTSGLSLYRLMAPGVLFGVVATFATLWISTLVQPSSTKAFKTLTHQLYHTHVLTALENGIFNTEYPGLAIYVDRSEKTDGTLHGILVIDQRNQADQRLIIAQEGKLLNKDDETEAPIGLQLSRGTLQISSRDHPDRYRNLDFETYDLQILTGGTVAETVARVRQSKEMNIGELRTEIARLNKDGGKAWPLQVELHKKFSLPIACLILSMIGAPLAMRIKKAGRGVSLALSVAFAVFYYILLATGESLGSRGRIDPALGVWFPNLTLGMIAIGLVLTEDREAFLPARLQSLIWRAISVRRSAFSRKRSC</sequence>
<feature type="transmembrane region" description="Helical" evidence="6">
    <location>
        <begin position="374"/>
        <end position="394"/>
    </location>
</feature>
<feature type="transmembrane region" description="Helical" evidence="6">
    <location>
        <begin position="125"/>
        <end position="146"/>
    </location>
</feature>
<dbReference type="EMBL" id="FP565575">
    <property type="protein sequence ID" value="CBE67406.1"/>
    <property type="molecule type" value="Genomic_DNA"/>
</dbReference>
<dbReference type="Proteomes" id="UP000006898">
    <property type="component" value="Chromosome"/>
</dbReference>
<evidence type="ECO:0000256" key="4">
    <source>
        <dbReference type="ARBA" id="ARBA00022989"/>
    </source>
</evidence>
<dbReference type="Pfam" id="PF03739">
    <property type="entry name" value="LptF_LptG"/>
    <property type="match status" value="1"/>
</dbReference>
<feature type="transmembrane region" description="Helical" evidence="6">
    <location>
        <begin position="37"/>
        <end position="57"/>
    </location>
</feature>
<keyword evidence="5 6" id="KW-0472">Membrane</keyword>
<organism evidence="7 8">
    <name type="scientific">Methylomirabilis oxygeniifera</name>
    <dbReference type="NCBI Taxonomy" id="671143"/>
    <lineage>
        <taxon>Bacteria</taxon>
        <taxon>Candidatus Methylomirabilota</taxon>
        <taxon>Candidatus Methylomirabilia</taxon>
        <taxon>Candidatus Methylomirabilales</taxon>
        <taxon>Candidatus Methylomirabilaceae</taxon>
        <taxon>Candidatus Methylomirabilis</taxon>
    </lineage>
</organism>
<evidence type="ECO:0000256" key="3">
    <source>
        <dbReference type="ARBA" id="ARBA00022692"/>
    </source>
</evidence>
<keyword evidence="2" id="KW-1003">Cell membrane</keyword>
<dbReference type="PANTHER" id="PTHR33529">
    <property type="entry name" value="SLR0882 PROTEIN-RELATED"/>
    <property type="match status" value="1"/>
</dbReference>
<proteinExistence type="predicted"/>
<evidence type="ECO:0000256" key="2">
    <source>
        <dbReference type="ARBA" id="ARBA00022475"/>
    </source>
</evidence>
<dbReference type="eggNOG" id="COG0795">
    <property type="taxonomic scope" value="Bacteria"/>
</dbReference>